<keyword evidence="3 5" id="KW-0067">ATP-binding</keyword>
<dbReference type="CDD" id="cd03225">
    <property type="entry name" value="ABC_cobalt_CbiO_domain1"/>
    <property type="match status" value="1"/>
</dbReference>
<keyword evidence="2" id="KW-0547">Nucleotide-binding</keyword>
<reference evidence="5 6" key="1">
    <citation type="submission" date="2022-03" db="EMBL/GenBank/DDBJ databases">
        <title>Novel taxa within the pig intestine.</title>
        <authorList>
            <person name="Wylensek D."/>
            <person name="Bishof K."/>
            <person name="Afrizal A."/>
            <person name="Clavel T."/>
        </authorList>
    </citation>
    <scope>NUCLEOTIDE SEQUENCE [LARGE SCALE GENOMIC DNA]</scope>
    <source>
        <strain evidence="5 6">CLA-KB-P66</strain>
    </source>
</reference>
<dbReference type="Pfam" id="PF00005">
    <property type="entry name" value="ABC_tran"/>
    <property type="match status" value="1"/>
</dbReference>
<evidence type="ECO:0000256" key="1">
    <source>
        <dbReference type="ARBA" id="ARBA00022448"/>
    </source>
</evidence>
<dbReference type="InterPro" id="IPR027417">
    <property type="entry name" value="P-loop_NTPase"/>
</dbReference>
<keyword evidence="1" id="KW-0813">Transport</keyword>
<dbReference type="InterPro" id="IPR015856">
    <property type="entry name" value="ABC_transpr_CbiO/EcfA_su"/>
</dbReference>
<evidence type="ECO:0000313" key="6">
    <source>
        <dbReference type="Proteomes" id="UP001275932"/>
    </source>
</evidence>
<dbReference type="SUPFAM" id="SSF52540">
    <property type="entry name" value="P-loop containing nucleoside triphosphate hydrolases"/>
    <property type="match status" value="1"/>
</dbReference>
<accession>A0ABU4WGG7</accession>
<evidence type="ECO:0000259" key="4">
    <source>
        <dbReference type="PROSITE" id="PS50893"/>
    </source>
</evidence>
<comment type="caution">
    <text evidence="5">The sequence shown here is derived from an EMBL/GenBank/DDBJ whole genome shotgun (WGS) entry which is preliminary data.</text>
</comment>
<evidence type="ECO:0000256" key="2">
    <source>
        <dbReference type="ARBA" id="ARBA00022741"/>
    </source>
</evidence>
<dbReference type="SMART" id="SM00382">
    <property type="entry name" value="AAA"/>
    <property type="match status" value="1"/>
</dbReference>
<gene>
    <name evidence="5" type="ORF">MOX91_05610</name>
</gene>
<dbReference type="PROSITE" id="PS00211">
    <property type="entry name" value="ABC_TRANSPORTER_1"/>
    <property type="match status" value="1"/>
</dbReference>
<feature type="domain" description="ABC transporter" evidence="4">
    <location>
        <begin position="2"/>
        <end position="243"/>
    </location>
</feature>
<name>A0ABU4WGG7_9BACT</name>
<evidence type="ECO:0000313" key="5">
    <source>
        <dbReference type="EMBL" id="MDX8415655.1"/>
    </source>
</evidence>
<dbReference type="InterPro" id="IPR003593">
    <property type="entry name" value="AAA+_ATPase"/>
</dbReference>
<proteinExistence type="predicted"/>
<sequence>MKKILDIQNLSFIKDKEILKSISWQVEKGERWALLGANGAGKTSLLSVICGYEVPSSGIMTVDGKTYSECEWQRVREKIAIVSANINRKIQTSETALEIVVSGEFAMINFWGTADEKVCQKAVRKMKELGVFHLAASRWSQLSQGERQKVQIARSLMVNPTVMFLDEPCTGLDPVARDNFVGFMEKISESKKIPAIVLATHYVEEIPPSFTNAMVIRDGEVLASGKIGDVVTSSVLSEAYGADCKVSRRNGRFSLKIS</sequence>
<evidence type="ECO:0000256" key="3">
    <source>
        <dbReference type="ARBA" id="ARBA00022840"/>
    </source>
</evidence>
<dbReference type="RefSeq" id="WP_370397101.1">
    <property type="nucleotide sequence ID" value="NZ_JALBUT010000005.1"/>
</dbReference>
<organism evidence="5 6">
    <name type="scientific">Intestinicryptomonas porci</name>
    <dbReference type="NCBI Taxonomy" id="2926320"/>
    <lineage>
        <taxon>Bacteria</taxon>
        <taxon>Pseudomonadati</taxon>
        <taxon>Verrucomicrobiota</taxon>
        <taxon>Opitutia</taxon>
        <taxon>Opitutales</taxon>
        <taxon>Intestinicryptomonaceae</taxon>
        <taxon>Intestinicryptomonas</taxon>
    </lineage>
</organism>
<dbReference type="GO" id="GO:0005524">
    <property type="term" value="F:ATP binding"/>
    <property type="evidence" value="ECO:0007669"/>
    <property type="project" value="UniProtKB-KW"/>
</dbReference>
<dbReference type="InterPro" id="IPR003439">
    <property type="entry name" value="ABC_transporter-like_ATP-bd"/>
</dbReference>
<dbReference type="EMBL" id="JALBUT010000005">
    <property type="protein sequence ID" value="MDX8415655.1"/>
    <property type="molecule type" value="Genomic_DNA"/>
</dbReference>
<dbReference type="PROSITE" id="PS50893">
    <property type="entry name" value="ABC_TRANSPORTER_2"/>
    <property type="match status" value="1"/>
</dbReference>
<dbReference type="InterPro" id="IPR017871">
    <property type="entry name" value="ABC_transporter-like_CS"/>
</dbReference>
<dbReference type="Proteomes" id="UP001275932">
    <property type="component" value="Unassembled WGS sequence"/>
</dbReference>
<keyword evidence="6" id="KW-1185">Reference proteome</keyword>
<dbReference type="PANTHER" id="PTHR43158">
    <property type="entry name" value="SKFA PEPTIDE EXPORT ATP-BINDING PROTEIN SKFE"/>
    <property type="match status" value="1"/>
</dbReference>
<dbReference type="Gene3D" id="3.40.50.300">
    <property type="entry name" value="P-loop containing nucleotide triphosphate hydrolases"/>
    <property type="match status" value="1"/>
</dbReference>
<dbReference type="PANTHER" id="PTHR43158:SF2">
    <property type="entry name" value="SKFA PEPTIDE EXPORT ATP-BINDING PROTEIN SKFE"/>
    <property type="match status" value="1"/>
</dbReference>
<protein>
    <submittedName>
        <fullName evidence="5">ATP-binding cassette domain-containing protein</fullName>
    </submittedName>
</protein>